<evidence type="ECO:0000256" key="2">
    <source>
        <dbReference type="ARBA" id="ARBA00010621"/>
    </source>
</evidence>
<name>A0A1T4MJ18_9BACT</name>
<evidence type="ECO:0000256" key="1">
    <source>
        <dbReference type="ARBA" id="ARBA00004651"/>
    </source>
</evidence>
<evidence type="ECO:0000256" key="9">
    <source>
        <dbReference type="ARBA" id="ARBA00023136"/>
    </source>
</evidence>
<keyword evidence="14" id="KW-0573">Peptidoglycan synthesis</keyword>
<reference evidence="16" key="1">
    <citation type="submission" date="2017-02" db="EMBL/GenBank/DDBJ databases">
        <authorList>
            <person name="Varghese N."/>
            <person name="Submissions S."/>
        </authorList>
    </citation>
    <scope>NUCLEOTIDE SEQUENCE [LARGE SCALE GENOMIC DNA]</scope>
    <source>
        <strain evidence="16">ATCC BAA-34</strain>
    </source>
</reference>
<dbReference type="GO" id="GO:0071555">
    <property type="term" value="P:cell wall organization"/>
    <property type="evidence" value="ECO:0007669"/>
    <property type="project" value="UniProtKB-KW"/>
</dbReference>
<keyword evidence="7 14" id="KW-0378">Hydrolase</keyword>
<dbReference type="Proteomes" id="UP000190102">
    <property type="component" value="Unassembled WGS sequence"/>
</dbReference>
<evidence type="ECO:0000256" key="4">
    <source>
        <dbReference type="ARBA" id="ARBA00021581"/>
    </source>
</evidence>
<gene>
    <name evidence="14" type="primary">uppP</name>
    <name evidence="15" type="ORF">SAMN02745119_01321</name>
</gene>
<keyword evidence="6 14" id="KW-0812">Transmembrane</keyword>
<comment type="function">
    <text evidence="14">Catalyzes the dephosphorylation of undecaprenyl diphosphate (UPP). Confers resistance to bacitracin.</text>
</comment>
<evidence type="ECO:0000256" key="12">
    <source>
        <dbReference type="ARBA" id="ARBA00032932"/>
    </source>
</evidence>
<evidence type="ECO:0000256" key="8">
    <source>
        <dbReference type="ARBA" id="ARBA00022989"/>
    </source>
</evidence>
<dbReference type="AlphaFoldDB" id="A0A1T4MJ18"/>
<proteinExistence type="inferred from homology"/>
<feature type="transmembrane region" description="Helical" evidence="14">
    <location>
        <begin position="218"/>
        <end position="240"/>
    </location>
</feature>
<feature type="transmembrane region" description="Helical" evidence="14">
    <location>
        <begin position="185"/>
        <end position="206"/>
    </location>
</feature>
<dbReference type="OrthoDB" id="9808289at2"/>
<organism evidence="15 16">
    <name type="scientific">Trichlorobacter thiogenes</name>
    <dbReference type="NCBI Taxonomy" id="115783"/>
    <lineage>
        <taxon>Bacteria</taxon>
        <taxon>Pseudomonadati</taxon>
        <taxon>Thermodesulfobacteriota</taxon>
        <taxon>Desulfuromonadia</taxon>
        <taxon>Geobacterales</taxon>
        <taxon>Geobacteraceae</taxon>
        <taxon>Trichlorobacter</taxon>
    </lineage>
</organism>
<dbReference type="Pfam" id="PF02673">
    <property type="entry name" value="BacA"/>
    <property type="match status" value="1"/>
</dbReference>
<evidence type="ECO:0000256" key="10">
    <source>
        <dbReference type="ARBA" id="ARBA00023251"/>
    </source>
</evidence>
<dbReference type="RefSeq" id="WP_078789614.1">
    <property type="nucleotide sequence ID" value="NZ_FUWR01000005.1"/>
</dbReference>
<protein>
    <recommendedName>
        <fullName evidence="4 14">Undecaprenyl-diphosphatase</fullName>
        <ecNumber evidence="3 14">3.6.1.27</ecNumber>
    </recommendedName>
    <alternativeName>
        <fullName evidence="12 14">Bacitracin resistance protein</fullName>
    </alternativeName>
    <alternativeName>
        <fullName evidence="11 14">Undecaprenyl pyrophosphate phosphatase</fullName>
    </alternativeName>
</protein>
<comment type="similarity">
    <text evidence="2 14">Belongs to the UppP family.</text>
</comment>
<accession>A0A1T4MJ18</accession>
<evidence type="ECO:0000256" key="5">
    <source>
        <dbReference type="ARBA" id="ARBA00022475"/>
    </source>
</evidence>
<dbReference type="GO" id="GO:0009252">
    <property type="term" value="P:peptidoglycan biosynthetic process"/>
    <property type="evidence" value="ECO:0007669"/>
    <property type="project" value="UniProtKB-KW"/>
</dbReference>
<dbReference type="NCBIfam" id="TIGR00753">
    <property type="entry name" value="undec_PP_bacA"/>
    <property type="match status" value="1"/>
</dbReference>
<dbReference type="GO" id="GO:0046677">
    <property type="term" value="P:response to antibiotic"/>
    <property type="evidence" value="ECO:0007669"/>
    <property type="project" value="UniProtKB-UniRule"/>
</dbReference>
<keyword evidence="14" id="KW-0961">Cell wall biogenesis/degradation</keyword>
<dbReference type="GO" id="GO:0008360">
    <property type="term" value="P:regulation of cell shape"/>
    <property type="evidence" value="ECO:0007669"/>
    <property type="project" value="UniProtKB-KW"/>
</dbReference>
<evidence type="ECO:0000256" key="11">
    <source>
        <dbReference type="ARBA" id="ARBA00032707"/>
    </source>
</evidence>
<dbReference type="GO" id="GO:0050380">
    <property type="term" value="F:undecaprenyl-diphosphatase activity"/>
    <property type="evidence" value="ECO:0007669"/>
    <property type="project" value="UniProtKB-UniRule"/>
</dbReference>
<comment type="catalytic activity">
    <reaction evidence="13 14">
        <text>di-trans,octa-cis-undecaprenyl diphosphate + H2O = di-trans,octa-cis-undecaprenyl phosphate + phosphate + H(+)</text>
        <dbReference type="Rhea" id="RHEA:28094"/>
        <dbReference type="ChEBI" id="CHEBI:15377"/>
        <dbReference type="ChEBI" id="CHEBI:15378"/>
        <dbReference type="ChEBI" id="CHEBI:43474"/>
        <dbReference type="ChEBI" id="CHEBI:58405"/>
        <dbReference type="ChEBI" id="CHEBI:60392"/>
        <dbReference type="EC" id="3.6.1.27"/>
    </reaction>
</comment>
<dbReference type="EMBL" id="FUWR01000005">
    <property type="protein sequence ID" value="SJZ67029.1"/>
    <property type="molecule type" value="Genomic_DNA"/>
</dbReference>
<evidence type="ECO:0000256" key="6">
    <source>
        <dbReference type="ARBA" id="ARBA00022692"/>
    </source>
</evidence>
<dbReference type="GO" id="GO:0005886">
    <property type="term" value="C:plasma membrane"/>
    <property type="evidence" value="ECO:0007669"/>
    <property type="project" value="UniProtKB-SubCell"/>
</dbReference>
<dbReference type="STRING" id="115783.SAMN02745119_01321"/>
<keyword evidence="8 14" id="KW-1133">Transmembrane helix</keyword>
<dbReference type="PANTHER" id="PTHR30622:SF4">
    <property type="entry name" value="UNDECAPRENYL-DIPHOSPHATASE"/>
    <property type="match status" value="1"/>
</dbReference>
<evidence type="ECO:0000256" key="3">
    <source>
        <dbReference type="ARBA" id="ARBA00012374"/>
    </source>
</evidence>
<keyword evidence="10 14" id="KW-0046">Antibiotic resistance</keyword>
<comment type="subcellular location">
    <subcellularLocation>
        <location evidence="1 14">Cell membrane</location>
        <topology evidence="1 14">Multi-pass membrane protein</topology>
    </subcellularLocation>
</comment>
<evidence type="ECO:0000256" key="13">
    <source>
        <dbReference type="ARBA" id="ARBA00047594"/>
    </source>
</evidence>
<evidence type="ECO:0000256" key="7">
    <source>
        <dbReference type="ARBA" id="ARBA00022801"/>
    </source>
</evidence>
<dbReference type="HAMAP" id="MF_01006">
    <property type="entry name" value="Undec_diphosphatase"/>
    <property type="match status" value="1"/>
</dbReference>
<keyword evidence="5 14" id="KW-1003">Cell membrane</keyword>
<evidence type="ECO:0000256" key="14">
    <source>
        <dbReference type="HAMAP-Rule" id="MF_01006"/>
    </source>
</evidence>
<dbReference type="EC" id="3.6.1.27" evidence="3 14"/>
<feature type="transmembrane region" description="Helical" evidence="14">
    <location>
        <begin position="142"/>
        <end position="165"/>
    </location>
</feature>
<feature type="transmembrane region" description="Helical" evidence="14">
    <location>
        <begin position="36"/>
        <end position="59"/>
    </location>
</feature>
<keyword evidence="16" id="KW-1185">Reference proteome</keyword>
<dbReference type="PANTHER" id="PTHR30622">
    <property type="entry name" value="UNDECAPRENYL-DIPHOSPHATASE"/>
    <property type="match status" value="1"/>
</dbReference>
<keyword evidence="9 14" id="KW-0472">Membrane</keyword>
<keyword evidence="14" id="KW-0133">Cell shape</keyword>
<feature type="transmembrane region" description="Helical" evidence="14">
    <location>
        <begin position="252"/>
        <end position="271"/>
    </location>
</feature>
<evidence type="ECO:0000313" key="16">
    <source>
        <dbReference type="Proteomes" id="UP000190102"/>
    </source>
</evidence>
<evidence type="ECO:0000313" key="15">
    <source>
        <dbReference type="EMBL" id="SJZ67029.1"/>
    </source>
</evidence>
<sequence>MDLLHAALLGLIQGATEVLPISSSGHLILIPRLLGWADSGLTFDVALHFGTFLAIFFYFRKDVVTLVQDGLTGLYQPGEQKKLRLPWMIVLASVPAAVVGKTLEEPIEAIFRNSPLMIALMLILFGLGLGLSDRYGKQLRDVASITLGGAMLVGCFQCLALIPGVSRSGITITAGLLLGLARTDAARFSFLLSLPIVFGAALLKGIHLLKHGIEPGMAMPMLVGVAVSAIVGYISVAFLLKFVQSRTLWPFVWYRVAAGVGVMALLGAGLMP</sequence>
<comment type="miscellaneous">
    <text evidence="14">Bacitracin is thought to be involved in the inhibition of peptidoglycan synthesis by sequestering undecaprenyl diphosphate, thereby reducing the pool of lipid carrier available.</text>
</comment>
<feature type="transmembrane region" description="Helical" evidence="14">
    <location>
        <begin position="109"/>
        <end position="130"/>
    </location>
</feature>
<dbReference type="InterPro" id="IPR003824">
    <property type="entry name" value="UppP"/>
</dbReference>